<evidence type="ECO:0000313" key="10">
    <source>
        <dbReference type="EMBL" id="MDP9798690.1"/>
    </source>
</evidence>
<dbReference type="Pfam" id="PF00005">
    <property type="entry name" value="ABC_tran"/>
    <property type="match status" value="1"/>
</dbReference>
<dbReference type="SUPFAM" id="SSF52540">
    <property type="entry name" value="P-loop containing nucleoside triphosphate hydrolases"/>
    <property type="match status" value="1"/>
</dbReference>
<dbReference type="InterPro" id="IPR027417">
    <property type="entry name" value="P-loop_NTPase"/>
</dbReference>
<evidence type="ECO:0000313" key="11">
    <source>
        <dbReference type="Proteomes" id="UP001240984"/>
    </source>
</evidence>
<dbReference type="Gene3D" id="3.40.50.300">
    <property type="entry name" value="P-loop containing nucleotide triphosphate hydrolases"/>
    <property type="match status" value="1"/>
</dbReference>
<reference evidence="10 11" key="1">
    <citation type="submission" date="2023-07" db="EMBL/GenBank/DDBJ databases">
        <title>Sequencing the genomes of 1000 actinobacteria strains.</title>
        <authorList>
            <person name="Klenk H.-P."/>
        </authorList>
    </citation>
    <scope>NUCLEOTIDE SEQUENCE [LARGE SCALE GENOMIC DNA]</scope>
    <source>
        <strain evidence="10 11">DSM 44710</strain>
    </source>
</reference>
<dbReference type="InterPro" id="IPR039421">
    <property type="entry name" value="Type_1_exporter"/>
</dbReference>
<dbReference type="PANTHER" id="PTHR24221">
    <property type="entry name" value="ATP-BINDING CASSETTE SUB-FAMILY B"/>
    <property type="match status" value="1"/>
</dbReference>
<feature type="domain" description="ABC transporter" evidence="8">
    <location>
        <begin position="336"/>
        <end position="585"/>
    </location>
</feature>
<dbReference type="Gene3D" id="1.20.1560.10">
    <property type="entry name" value="ABC transporter type 1, transmembrane domain"/>
    <property type="match status" value="1"/>
</dbReference>
<evidence type="ECO:0000259" key="9">
    <source>
        <dbReference type="PROSITE" id="PS50929"/>
    </source>
</evidence>
<dbReference type="PROSITE" id="PS50929">
    <property type="entry name" value="ABC_TM1F"/>
    <property type="match status" value="1"/>
</dbReference>
<dbReference type="SUPFAM" id="SSF90123">
    <property type="entry name" value="ABC transporter transmembrane region"/>
    <property type="match status" value="1"/>
</dbReference>
<dbReference type="EMBL" id="JAUSRA010000001">
    <property type="protein sequence ID" value="MDP9798690.1"/>
    <property type="molecule type" value="Genomic_DNA"/>
</dbReference>
<dbReference type="PROSITE" id="PS50893">
    <property type="entry name" value="ABC_TRANSPORTER_2"/>
    <property type="match status" value="1"/>
</dbReference>
<feature type="transmembrane region" description="Helical" evidence="7">
    <location>
        <begin position="16"/>
        <end position="41"/>
    </location>
</feature>
<dbReference type="InterPro" id="IPR036640">
    <property type="entry name" value="ABC1_TM_sf"/>
</dbReference>
<evidence type="ECO:0000256" key="4">
    <source>
        <dbReference type="ARBA" id="ARBA00022840"/>
    </source>
</evidence>
<dbReference type="RefSeq" id="WP_306836767.1">
    <property type="nucleotide sequence ID" value="NZ_JAUSRA010000001.1"/>
</dbReference>
<evidence type="ECO:0000256" key="7">
    <source>
        <dbReference type="SAM" id="Phobius"/>
    </source>
</evidence>
<keyword evidence="6 7" id="KW-0472">Membrane</keyword>
<dbReference type="InterPro" id="IPR011527">
    <property type="entry name" value="ABC1_TM_dom"/>
</dbReference>
<dbReference type="PROSITE" id="PS00211">
    <property type="entry name" value="ABC_TRANSPORTER_1"/>
    <property type="match status" value="1"/>
</dbReference>
<evidence type="ECO:0000256" key="5">
    <source>
        <dbReference type="ARBA" id="ARBA00022989"/>
    </source>
</evidence>
<keyword evidence="2 7" id="KW-0812">Transmembrane</keyword>
<name>A0ABT9N559_9ACTN</name>
<dbReference type="SMART" id="SM00382">
    <property type="entry name" value="AAA"/>
    <property type="match status" value="1"/>
</dbReference>
<feature type="domain" description="ABC transmembrane type-1" evidence="9">
    <location>
        <begin position="17"/>
        <end position="302"/>
    </location>
</feature>
<organism evidence="10 11">
    <name type="scientific">Catenuloplanes nepalensis</name>
    <dbReference type="NCBI Taxonomy" id="587533"/>
    <lineage>
        <taxon>Bacteria</taxon>
        <taxon>Bacillati</taxon>
        <taxon>Actinomycetota</taxon>
        <taxon>Actinomycetes</taxon>
        <taxon>Micromonosporales</taxon>
        <taxon>Micromonosporaceae</taxon>
        <taxon>Catenuloplanes</taxon>
    </lineage>
</organism>
<dbReference type="PANTHER" id="PTHR24221:SF654">
    <property type="entry name" value="ATP-BINDING CASSETTE SUB-FAMILY B MEMBER 6"/>
    <property type="match status" value="1"/>
</dbReference>
<keyword evidence="5 7" id="KW-1133">Transmembrane helix</keyword>
<feature type="transmembrane region" description="Helical" evidence="7">
    <location>
        <begin position="132"/>
        <end position="150"/>
    </location>
</feature>
<evidence type="ECO:0000259" key="8">
    <source>
        <dbReference type="PROSITE" id="PS50893"/>
    </source>
</evidence>
<comment type="caution">
    <text evidence="10">The sequence shown here is derived from an EMBL/GenBank/DDBJ whole genome shotgun (WGS) entry which is preliminary data.</text>
</comment>
<feature type="transmembrane region" description="Helical" evidence="7">
    <location>
        <begin position="156"/>
        <end position="175"/>
    </location>
</feature>
<dbReference type="GO" id="GO:0005524">
    <property type="term" value="F:ATP binding"/>
    <property type="evidence" value="ECO:0007669"/>
    <property type="project" value="UniProtKB-KW"/>
</dbReference>
<dbReference type="Proteomes" id="UP001240984">
    <property type="component" value="Unassembled WGS sequence"/>
</dbReference>
<evidence type="ECO:0000256" key="2">
    <source>
        <dbReference type="ARBA" id="ARBA00022692"/>
    </source>
</evidence>
<feature type="transmembrane region" description="Helical" evidence="7">
    <location>
        <begin position="53"/>
        <end position="74"/>
    </location>
</feature>
<dbReference type="InterPro" id="IPR003439">
    <property type="entry name" value="ABC_transporter-like_ATP-bd"/>
</dbReference>
<sequence length="602" mass="63673">MVGAVALAWRASPPRLLAYLLLHTVAAAVPVLAAVLTKTALDRLAGGAGWESVIWPVTALALAGVLVTALPRTADHLAAVLGRRVGRLATDRLYATVDTFVGLGRYEDPRFLDRLRLAGDAARITPNRVVDGLLGVAGGALTVIGFVVSLAVLSPVVAVVLVAAAVPVLVAELWLSRRRARMVWEINPGERREMFYAQLLTGLEAAKEIRLYGAGGFLRGRMMREREAADAARDRTGRVELVVDGGLTVLAAVIAGAGLIWTVRSAAAGASTVGDVSMFVAAVAGVQGALRAVAGSLALTYDSLLLHGHYEAVIRSGPDLVVPAKVPAPVASERGIVLRDVWFRYGPGLPWALAGVDLHIPAGRSLALVGRNGAGKSTLVKLLCRFYDPCRGSIRWDGVDLRDFDPAELRRRIGAVFQDYASYDLTARENIGIGDLARSDDPARVPDAARSAGIHEALERLPDGYDSWLSRTFTARGADAAGPGVLLSGGQWQRLALARALMRDDAQLMILDEPSSGLDAEAEHEIHTMLVAHRAGRTSLLISHRLGAIRAADTIAVLDAGRVAELGTHDGLVAAGGVYAHLFGLQSRGYRTDRDPAEAAAS</sequence>
<gene>
    <name evidence="10" type="ORF">J2S43_007202</name>
</gene>
<keyword evidence="11" id="KW-1185">Reference proteome</keyword>
<comment type="subcellular location">
    <subcellularLocation>
        <location evidence="1">Cell membrane</location>
        <topology evidence="1">Multi-pass membrane protein</topology>
    </subcellularLocation>
</comment>
<dbReference type="InterPro" id="IPR003593">
    <property type="entry name" value="AAA+_ATPase"/>
</dbReference>
<keyword evidence="3" id="KW-0547">Nucleotide-binding</keyword>
<dbReference type="InterPro" id="IPR017871">
    <property type="entry name" value="ABC_transporter-like_CS"/>
</dbReference>
<proteinExistence type="predicted"/>
<keyword evidence="4 10" id="KW-0067">ATP-binding</keyword>
<protein>
    <submittedName>
        <fullName evidence="10">ATP-binding cassette subfamily B protein</fullName>
    </submittedName>
</protein>
<evidence type="ECO:0000256" key="6">
    <source>
        <dbReference type="ARBA" id="ARBA00023136"/>
    </source>
</evidence>
<evidence type="ECO:0000256" key="3">
    <source>
        <dbReference type="ARBA" id="ARBA00022741"/>
    </source>
</evidence>
<accession>A0ABT9N559</accession>
<evidence type="ECO:0000256" key="1">
    <source>
        <dbReference type="ARBA" id="ARBA00004651"/>
    </source>
</evidence>
<feature type="transmembrane region" description="Helical" evidence="7">
    <location>
        <begin position="241"/>
        <end position="261"/>
    </location>
</feature>